<evidence type="ECO:0000313" key="7">
    <source>
        <dbReference type="EMBL" id="RRJ66282.1"/>
    </source>
</evidence>
<dbReference type="Pfam" id="PF04241">
    <property type="entry name" value="DUF423"/>
    <property type="match status" value="1"/>
</dbReference>
<comment type="subcellular location">
    <subcellularLocation>
        <location evidence="1">Membrane</location>
        <topology evidence="1">Multi-pass membrane protein</topology>
    </subcellularLocation>
</comment>
<evidence type="ECO:0000256" key="2">
    <source>
        <dbReference type="ARBA" id="ARBA00009694"/>
    </source>
</evidence>
<reference evidence="7 8" key="1">
    <citation type="submission" date="2018-11" db="EMBL/GenBank/DDBJ databases">
        <title>Genome sequencing of Paenibacillus sp. KCOM 3021 (= ChDC PVNT-B20).</title>
        <authorList>
            <person name="Kook J.-K."/>
            <person name="Park S.-N."/>
            <person name="Lim Y.K."/>
        </authorList>
    </citation>
    <scope>NUCLEOTIDE SEQUENCE [LARGE SCALE GENOMIC DNA]</scope>
    <source>
        <strain evidence="7 8">KCOM 3021</strain>
    </source>
</reference>
<dbReference type="Proteomes" id="UP000267017">
    <property type="component" value="Unassembled WGS sequence"/>
</dbReference>
<feature type="transmembrane region" description="Helical" evidence="6">
    <location>
        <begin position="41"/>
        <end position="60"/>
    </location>
</feature>
<dbReference type="PANTHER" id="PTHR43461">
    <property type="entry name" value="TRANSMEMBRANE PROTEIN 256"/>
    <property type="match status" value="1"/>
</dbReference>
<evidence type="ECO:0000256" key="6">
    <source>
        <dbReference type="SAM" id="Phobius"/>
    </source>
</evidence>
<keyword evidence="5 6" id="KW-0472">Membrane</keyword>
<dbReference type="OrthoDB" id="9802121at2"/>
<proteinExistence type="inferred from homology"/>
<dbReference type="InterPro" id="IPR006696">
    <property type="entry name" value="DUF423"/>
</dbReference>
<sequence length="122" mass="12688">MQTMLALGGIMMFLAVALGAFGAHALKNILTEERQKTYQTGVQYHIAHGLGLVLLGLTAAQSAHASQIVLAGWFLFAGIVLFSGSLYALSLTGIRKLGAITPLGGVCFLAGWAIFVAAVIQG</sequence>
<name>A0A3P3U7D0_9BACL</name>
<feature type="transmembrane region" description="Helical" evidence="6">
    <location>
        <begin position="100"/>
        <end position="120"/>
    </location>
</feature>
<dbReference type="RefSeq" id="WP_128634072.1">
    <property type="nucleotide sequence ID" value="NZ_RRCN01000001.1"/>
</dbReference>
<comment type="similarity">
    <text evidence="2">Belongs to the UPF0382 family.</text>
</comment>
<evidence type="ECO:0000256" key="4">
    <source>
        <dbReference type="ARBA" id="ARBA00022989"/>
    </source>
</evidence>
<dbReference type="EMBL" id="RRCN01000001">
    <property type="protein sequence ID" value="RRJ66282.1"/>
    <property type="molecule type" value="Genomic_DNA"/>
</dbReference>
<evidence type="ECO:0000256" key="5">
    <source>
        <dbReference type="ARBA" id="ARBA00023136"/>
    </source>
</evidence>
<evidence type="ECO:0000256" key="3">
    <source>
        <dbReference type="ARBA" id="ARBA00022692"/>
    </source>
</evidence>
<keyword evidence="4 6" id="KW-1133">Transmembrane helix</keyword>
<dbReference type="AlphaFoldDB" id="A0A3P3U7D0"/>
<keyword evidence="3 6" id="KW-0812">Transmembrane</keyword>
<dbReference type="PANTHER" id="PTHR43461:SF1">
    <property type="entry name" value="TRANSMEMBRANE PROTEIN 256"/>
    <property type="match status" value="1"/>
</dbReference>
<accession>A0A3P3U7D0</accession>
<gene>
    <name evidence="7" type="ORF">EHV15_27730</name>
</gene>
<dbReference type="GO" id="GO:0005886">
    <property type="term" value="C:plasma membrane"/>
    <property type="evidence" value="ECO:0007669"/>
    <property type="project" value="TreeGrafter"/>
</dbReference>
<protein>
    <submittedName>
        <fullName evidence="7">DUF423 domain-containing protein</fullName>
    </submittedName>
</protein>
<feature type="transmembrane region" description="Helical" evidence="6">
    <location>
        <begin position="72"/>
        <end position="94"/>
    </location>
</feature>
<keyword evidence="8" id="KW-1185">Reference proteome</keyword>
<organism evidence="7 8">
    <name type="scientific">Paenibacillus oralis</name>
    <dbReference type="NCBI Taxonomy" id="2490856"/>
    <lineage>
        <taxon>Bacteria</taxon>
        <taxon>Bacillati</taxon>
        <taxon>Bacillota</taxon>
        <taxon>Bacilli</taxon>
        <taxon>Bacillales</taxon>
        <taxon>Paenibacillaceae</taxon>
        <taxon>Paenibacillus</taxon>
    </lineage>
</organism>
<evidence type="ECO:0000256" key="1">
    <source>
        <dbReference type="ARBA" id="ARBA00004141"/>
    </source>
</evidence>
<evidence type="ECO:0000313" key="8">
    <source>
        <dbReference type="Proteomes" id="UP000267017"/>
    </source>
</evidence>
<comment type="caution">
    <text evidence="7">The sequence shown here is derived from an EMBL/GenBank/DDBJ whole genome shotgun (WGS) entry which is preliminary data.</text>
</comment>